<proteinExistence type="predicted"/>
<organism evidence="2 3">
    <name type="scientific">Arachis hypogaea</name>
    <name type="common">Peanut</name>
    <dbReference type="NCBI Taxonomy" id="3818"/>
    <lineage>
        <taxon>Eukaryota</taxon>
        <taxon>Viridiplantae</taxon>
        <taxon>Streptophyta</taxon>
        <taxon>Embryophyta</taxon>
        <taxon>Tracheophyta</taxon>
        <taxon>Spermatophyta</taxon>
        <taxon>Magnoliopsida</taxon>
        <taxon>eudicotyledons</taxon>
        <taxon>Gunneridae</taxon>
        <taxon>Pentapetalae</taxon>
        <taxon>rosids</taxon>
        <taxon>fabids</taxon>
        <taxon>Fabales</taxon>
        <taxon>Fabaceae</taxon>
        <taxon>Papilionoideae</taxon>
        <taxon>50 kb inversion clade</taxon>
        <taxon>dalbergioids sensu lato</taxon>
        <taxon>Dalbergieae</taxon>
        <taxon>Pterocarpus clade</taxon>
        <taxon>Arachis</taxon>
    </lineage>
</organism>
<dbReference type="Proteomes" id="UP000289738">
    <property type="component" value="Chromosome A09"/>
</dbReference>
<dbReference type="InterPro" id="IPR044824">
    <property type="entry name" value="MAIN-like"/>
</dbReference>
<gene>
    <name evidence="2" type="ORF">Ahy_A09g043523</name>
</gene>
<dbReference type="Pfam" id="PF10536">
    <property type="entry name" value="PMD"/>
    <property type="match status" value="1"/>
</dbReference>
<evidence type="ECO:0000259" key="1">
    <source>
        <dbReference type="Pfam" id="PF10536"/>
    </source>
</evidence>
<evidence type="ECO:0000313" key="3">
    <source>
        <dbReference type="Proteomes" id="UP000289738"/>
    </source>
</evidence>
<dbReference type="InterPro" id="IPR019557">
    <property type="entry name" value="AminoTfrase-like_pln_mobile"/>
</dbReference>
<dbReference type="PANTHER" id="PTHR46033">
    <property type="entry name" value="PROTEIN MAIN-LIKE 2"/>
    <property type="match status" value="1"/>
</dbReference>
<comment type="caution">
    <text evidence="2">The sequence shown here is derived from an EMBL/GenBank/DDBJ whole genome shotgun (WGS) entry which is preliminary data.</text>
</comment>
<name>A0A445BIJ3_ARAHY</name>
<dbReference type="EMBL" id="SDMP01000009">
    <property type="protein sequence ID" value="RYR38474.1"/>
    <property type="molecule type" value="Genomic_DNA"/>
</dbReference>
<sequence>MEDQDRMYRLNSIAHVAENINQEPTRCICCVRRQQNMPLHERIIPYLKTVDLYHLARLNSHWLWVDGPLLSAFIERWHPETHTFHMPFGECTITLHDMEWFQKIFGELPPPNKVKQMTVHFTWFHERFWVLPTDASEETVCIYAHAYIMMLLSSQLFGDKIVNRIHL</sequence>
<protein>
    <recommendedName>
        <fullName evidence="1">Aminotransferase-like plant mobile domain-containing protein</fullName>
    </recommendedName>
</protein>
<accession>A0A445BIJ3</accession>
<dbReference type="AlphaFoldDB" id="A0A445BIJ3"/>
<feature type="domain" description="Aminotransferase-like plant mobile" evidence="1">
    <location>
        <begin position="52"/>
        <end position="99"/>
    </location>
</feature>
<keyword evidence="3" id="KW-1185">Reference proteome</keyword>
<dbReference type="PANTHER" id="PTHR46033:SF8">
    <property type="entry name" value="PROTEIN MAINTENANCE OF MERISTEMS-LIKE"/>
    <property type="match status" value="1"/>
</dbReference>
<dbReference type="GO" id="GO:0010073">
    <property type="term" value="P:meristem maintenance"/>
    <property type="evidence" value="ECO:0007669"/>
    <property type="project" value="InterPro"/>
</dbReference>
<evidence type="ECO:0000313" key="2">
    <source>
        <dbReference type="EMBL" id="RYR38474.1"/>
    </source>
</evidence>
<reference evidence="2 3" key="1">
    <citation type="submission" date="2019-01" db="EMBL/GenBank/DDBJ databases">
        <title>Sequencing of cultivated peanut Arachis hypogaea provides insights into genome evolution and oil improvement.</title>
        <authorList>
            <person name="Chen X."/>
        </authorList>
    </citation>
    <scope>NUCLEOTIDE SEQUENCE [LARGE SCALE GENOMIC DNA]</scope>
    <source>
        <strain evidence="3">cv. Fuhuasheng</strain>
        <tissue evidence="2">Leaves</tissue>
    </source>
</reference>